<name>W4HQA5_9RHOB</name>
<dbReference type="InterPro" id="IPR005180">
    <property type="entry name" value="DUF302"/>
</dbReference>
<dbReference type="STRING" id="1379903.ATO8_00290"/>
<organism evidence="3 4">
    <name type="scientific">Roseivivax marinus</name>
    <dbReference type="NCBI Taxonomy" id="1379903"/>
    <lineage>
        <taxon>Bacteria</taxon>
        <taxon>Pseudomonadati</taxon>
        <taxon>Pseudomonadota</taxon>
        <taxon>Alphaproteobacteria</taxon>
        <taxon>Rhodobacterales</taxon>
        <taxon>Roseobacteraceae</taxon>
        <taxon>Roseivivax</taxon>
    </lineage>
</organism>
<proteinExistence type="predicted"/>
<dbReference type="AlphaFoldDB" id="W4HQA5"/>
<feature type="signal peptide" evidence="1">
    <location>
        <begin position="1"/>
        <end position="22"/>
    </location>
</feature>
<dbReference type="Gene3D" id="3.30.310.70">
    <property type="entry name" value="TT1751-like domain"/>
    <property type="match status" value="1"/>
</dbReference>
<evidence type="ECO:0000313" key="4">
    <source>
        <dbReference type="Proteomes" id="UP000019063"/>
    </source>
</evidence>
<evidence type="ECO:0000259" key="2">
    <source>
        <dbReference type="Pfam" id="PF03625"/>
    </source>
</evidence>
<dbReference type="InterPro" id="IPR035923">
    <property type="entry name" value="TT1751-like_sf"/>
</dbReference>
<reference evidence="3 4" key="1">
    <citation type="journal article" date="2014" name="Antonie Van Leeuwenhoek">
        <title>Roseivivax atlanticus sp. nov., isolated from surface seawater of the Atlantic Ocean.</title>
        <authorList>
            <person name="Li G."/>
            <person name="Lai Q."/>
            <person name="Liu X."/>
            <person name="Sun F."/>
            <person name="Shao Z."/>
        </authorList>
    </citation>
    <scope>NUCLEOTIDE SEQUENCE [LARGE SCALE GENOMIC DNA]</scope>
    <source>
        <strain evidence="3 4">22II-s10s</strain>
    </source>
</reference>
<dbReference type="PATRIC" id="fig|1317118.6.peg.59"/>
<keyword evidence="1" id="KW-0732">Signal</keyword>
<sequence length="146" mass="15319">MSVRIAAAATCLVLGLAAPLHAQDAITYDFEGSFDDATFAVENAIVNQGLVIDSVSHVGDMLARTGEDVGSAQELFTGADIFQFCSAVVSREVMEADPLNVVHCPYSIAVTERDGAVTILHRSYPDGAMQQVEDLLSTIVAEAGGS</sequence>
<comment type="caution">
    <text evidence="3">The sequence shown here is derived from an EMBL/GenBank/DDBJ whole genome shotgun (WGS) entry which is preliminary data.</text>
</comment>
<dbReference type="Pfam" id="PF03625">
    <property type="entry name" value="DUF302"/>
    <property type="match status" value="1"/>
</dbReference>
<feature type="domain" description="DUF302" evidence="2">
    <location>
        <begin position="76"/>
        <end position="119"/>
    </location>
</feature>
<dbReference type="Proteomes" id="UP000019063">
    <property type="component" value="Unassembled WGS sequence"/>
</dbReference>
<accession>W4HQA5</accession>
<gene>
    <name evidence="3" type="ORF">ATO8_00290</name>
</gene>
<feature type="chain" id="PRO_5004843444" description="DUF302 domain-containing protein" evidence="1">
    <location>
        <begin position="23"/>
        <end position="146"/>
    </location>
</feature>
<dbReference type="SUPFAM" id="SSF103247">
    <property type="entry name" value="TT1751-like"/>
    <property type="match status" value="1"/>
</dbReference>
<evidence type="ECO:0000313" key="3">
    <source>
        <dbReference type="EMBL" id="ETW14301.1"/>
    </source>
</evidence>
<dbReference type="eggNOG" id="COG3439">
    <property type="taxonomic scope" value="Bacteria"/>
</dbReference>
<evidence type="ECO:0000256" key="1">
    <source>
        <dbReference type="SAM" id="SignalP"/>
    </source>
</evidence>
<protein>
    <recommendedName>
        <fullName evidence="2">DUF302 domain-containing protein</fullName>
    </recommendedName>
</protein>
<dbReference type="EMBL" id="AQQW01000001">
    <property type="protein sequence ID" value="ETW14301.1"/>
    <property type="molecule type" value="Genomic_DNA"/>
</dbReference>
<keyword evidence="4" id="KW-1185">Reference proteome</keyword>
<dbReference type="RefSeq" id="WP_043841095.1">
    <property type="nucleotide sequence ID" value="NZ_AQQW01000001.1"/>
</dbReference>